<accession>A0A917V534</accession>
<evidence type="ECO:0000313" key="2">
    <source>
        <dbReference type="Proteomes" id="UP000600449"/>
    </source>
</evidence>
<gene>
    <name evidence="1" type="ORF">GCM10011322_27480</name>
</gene>
<comment type="caution">
    <text evidence="1">The sequence shown here is derived from an EMBL/GenBank/DDBJ whole genome shotgun (WGS) entry which is preliminary data.</text>
</comment>
<keyword evidence="2" id="KW-1185">Reference proteome</keyword>
<dbReference type="Proteomes" id="UP000600449">
    <property type="component" value="Unassembled WGS sequence"/>
</dbReference>
<name>A0A917V534_9HYPH</name>
<evidence type="ECO:0000313" key="1">
    <source>
        <dbReference type="EMBL" id="GGK38903.1"/>
    </source>
</evidence>
<dbReference type="AlphaFoldDB" id="A0A917V534"/>
<dbReference type="EMBL" id="BMMF01000007">
    <property type="protein sequence ID" value="GGK38903.1"/>
    <property type="molecule type" value="Genomic_DNA"/>
</dbReference>
<organism evidence="1 2">
    <name type="scientific">Salinarimonas ramus</name>
    <dbReference type="NCBI Taxonomy" id="690164"/>
    <lineage>
        <taxon>Bacteria</taxon>
        <taxon>Pseudomonadati</taxon>
        <taxon>Pseudomonadota</taxon>
        <taxon>Alphaproteobacteria</taxon>
        <taxon>Hyphomicrobiales</taxon>
        <taxon>Salinarimonadaceae</taxon>
        <taxon>Salinarimonas</taxon>
    </lineage>
</organism>
<dbReference type="RefSeq" id="WP_188913800.1">
    <property type="nucleotide sequence ID" value="NZ_BMMF01000007.1"/>
</dbReference>
<sequence length="102" mass="10565">MVTPIYGGPTCVCKGPISIEAERAALTFAAPYTHPLLDLDDQAALLSAVADAGEISLADLACAIPGHPRPISAIWSLVTAGLLAADAEAPFDGDLQIWRPAR</sequence>
<reference evidence="1 2" key="1">
    <citation type="journal article" date="2014" name="Int. J. Syst. Evol. Microbiol.">
        <title>Complete genome sequence of Corynebacterium casei LMG S-19264T (=DSM 44701T), isolated from a smear-ripened cheese.</title>
        <authorList>
            <consortium name="US DOE Joint Genome Institute (JGI-PGF)"/>
            <person name="Walter F."/>
            <person name="Albersmeier A."/>
            <person name="Kalinowski J."/>
            <person name="Ruckert C."/>
        </authorList>
    </citation>
    <scope>NUCLEOTIDE SEQUENCE [LARGE SCALE GENOMIC DNA]</scope>
    <source>
        <strain evidence="1 2">CGMCC 1.9161</strain>
    </source>
</reference>
<proteinExistence type="predicted"/>
<protein>
    <submittedName>
        <fullName evidence="1">Uncharacterized protein</fullName>
    </submittedName>
</protein>